<reference evidence="3 4" key="1">
    <citation type="journal article" date="2009" name="Stand. Genomic Sci.">
        <title>Complete genome sequence of Stackebrandtia nassauensis type strain (LLR-40K-21).</title>
        <authorList>
            <person name="Munk C."/>
            <person name="Lapidus A."/>
            <person name="Copeland A."/>
            <person name="Jando M."/>
            <person name="Mayilraj S."/>
            <person name="Glavina Del Rio T."/>
            <person name="Nolan M."/>
            <person name="Chen F."/>
            <person name="Lucas S."/>
            <person name="Tice H."/>
            <person name="Cheng J.F."/>
            <person name="Han C."/>
            <person name="Detter J.C."/>
            <person name="Bruce D."/>
            <person name="Goodwin L."/>
            <person name="Chain P."/>
            <person name="Pitluck S."/>
            <person name="Goker M."/>
            <person name="Ovchinikova G."/>
            <person name="Pati A."/>
            <person name="Ivanova N."/>
            <person name="Mavromatis K."/>
            <person name="Chen A."/>
            <person name="Palaniappan K."/>
            <person name="Land M."/>
            <person name="Hauser L."/>
            <person name="Chang Y.J."/>
            <person name="Jeffries C.D."/>
            <person name="Bristow J."/>
            <person name="Eisen J.A."/>
            <person name="Markowitz V."/>
            <person name="Hugenholtz P."/>
            <person name="Kyrpides N.C."/>
            <person name="Klenk H.P."/>
        </authorList>
    </citation>
    <scope>NUCLEOTIDE SEQUENCE [LARGE SCALE GENOMIC DNA]</scope>
    <source>
        <strain evidence="4">DSM 44728 / CIP 108903 / NRRL B-16338 / NBRC 102104 / LLR-40K-21</strain>
    </source>
</reference>
<dbReference type="STRING" id="446470.Snas_1983"/>
<evidence type="ECO:0000313" key="3">
    <source>
        <dbReference type="EMBL" id="ADD41679.1"/>
    </source>
</evidence>
<dbReference type="EMBL" id="CP001778">
    <property type="protein sequence ID" value="ADD41679.1"/>
    <property type="molecule type" value="Genomic_DNA"/>
</dbReference>
<gene>
    <name evidence="3" type="ordered locus">Snas_1983</name>
</gene>
<dbReference type="Proteomes" id="UP000000844">
    <property type="component" value="Chromosome"/>
</dbReference>
<sequence>MTEIRLDDEPDEAADGGERSPGSPRSRWITAYAVALAVLAVAVVSFVEVVGGDPDDVVTDYLGALRDGDTTEALELATVKPKQGDPRDSFLRADALRANWRITSVETRVQSSKRAIVDASIAGPDGRRDGLFRLELSRAGKWRITNPFVPLYLARPPVRSGDDREAVSLSLNGVTVTMRDHEPASGVTETSGIQLRLFPGTYAFFDGDEMVRAVDATRTWLPPGDSSSFVPYTPWLELTDTGAELAEDRVGEILSECENRTERLPDGCPFGTDAKIELDGDEHAIDGDAVTWKLDDDLELFYADSGLGYFQPVVRRPVGVALTATVDGETKSVECDFDWAMLGFRLSTEAALVFTYPYETPDTCP</sequence>
<protein>
    <recommendedName>
        <fullName evidence="5">DUF4878 domain-containing protein</fullName>
    </recommendedName>
</protein>
<evidence type="ECO:0000256" key="1">
    <source>
        <dbReference type="SAM" id="MobiDB-lite"/>
    </source>
</evidence>
<dbReference type="RefSeq" id="WP_013017250.1">
    <property type="nucleotide sequence ID" value="NC_013947.1"/>
</dbReference>
<dbReference type="HOGENOM" id="CLU_737522_0_0_11"/>
<proteinExistence type="predicted"/>
<name>D3PZK5_STANL</name>
<feature type="region of interest" description="Disordered" evidence="1">
    <location>
        <begin position="1"/>
        <end position="24"/>
    </location>
</feature>
<dbReference type="OrthoDB" id="3818356at2"/>
<keyword evidence="4" id="KW-1185">Reference proteome</keyword>
<dbReference type="AlphaFoldDB" id="D3PZK5"/>
<evidence type="ECO:0000256" key="2">
    <source>
        <dbReference type="SAM" id="Phobius"/>
    </source>
</evidence>
<accession>D3PZK5</accession>
<keyword evidence="2" id="KW-0472">Membrane</keyword>
<keyword evidence="2" id="KW-1133">Transmembrane helix</keyword>
<feature type="transmembrane region" description="Helical" evidence="2">
    <location>
        <begin position="29"/>
        <end position="47"/>
    </location>
</feature>
<evidence type="ECO:0008006" key="5">
    <source>
        <dbReference type="Google" id="ProtNLM"/>
    </source>
</evidence>
<organism evidence="3 4">
    <name type="scientific">Stackebrandtia nassauensis (strain DSM 44728 / CIP 108903 / NRRL B-16338 / NBRC 102104 / LLR-40K-21)</name>
    <dbReference type="NCBI Taxonomy" id="446470"/>
    <lineage>
        <taxon>Bacteria</taxon>
        <taxon>Bacillati</taxon>
        <taxon>Actinomycetota</taxon>
        <taxon>Actinomycetes</taxon>
        <taxon>Glycomycetales</taxon>
        <taxon>Glycomycetaceae</taxon>
        <taxon>Stackebrandtia</taxon>
    </lineage>
</organism>
<dbReference type="KEGG" id="sna:Snas_1983"/>
<keyword evidence="2" id="KW-0812">Transmembrane</keyword>
<evidence type="ECO:0000313" key="4">
    <source>
        <dbReference type="Proteomes" id="UP000000844"/>
    </source>
</evidence>